<accession>A0A1H8T6H3</accession>
<keyword evidence="3" id="KW-1185">Reference proteome</keyword>
<proteinExistence type="predicted"/>
<dbReference type="STRING" id="569882.SAMN04490248_11465"/>
<dbReference type="InterPro" id="IPR051021">
    <property type="entry name" value="Mito_Ser/Thr_phosphatase"/>
</dbReference>
<dbReference type="CDD" id="cd07067">
    <property type="entry name" value="HP_PGM_like"/>
    <property type="match status" value="1"/>
</dbReference>
<protein>
    <submittedName>
        <fullName evidence="2">Broad specificity phosphatase PhoE</fullName>
    </submittedName>
</protein>
<dbReference type="SUPFAM" id="SSF53254">
    <property type="entry name" value="Phosphoglycerate mutase-like"/>
    <property type="match status" value="1"/>
</dbReference>
<evidence type="ECO:0000313" key="3">
    <source>
        <dbReference type="Proteomes" id="UP000198893"/>
    </source>
</evidence>
<dbReference type="RefSeq" id="WP_093118850.1">
    <property type="nucleotide sequence ID" value="NZ_FODS01000014.1"/>
</dbReference>
<dbReference type="OrthoDB" id="280692at2"/>
<dbReference type="AlphaFoldDB" id="A0A1H8T6H3"/>
<dbReference type="SMART" id="SM00855">
    <property type="entry name" value="PGAM"/>
    <property type="match status" value="1"/>
</dbReference>
<keyword evidence="1" id="KW-0378">Hydrolase</keyword>
<evidence type="ECO:0000313" key="2">
    <source>
        <dbReference type="EMBL" id="SEO86445.1"/>
    </source>
</evidence>
<dbReference type="InterPro" id="IPR013078">
    <property type="entry name" value="His_Pase_superF_clade-1"/>
</dbReference>
<organism evidence="2 3">
    <name type="scientific">Salinihabitans flavidus</name>
    <dbReference type="NCBI Taxonomy" id="569882"/>
    <lineage>
        <taxon>Bacteria</taxon>
        <taxon>Pseudomonadati</taxon>
        <taxon>Pseudomonadota</taxon>
        <taxon>Alphaproteobacteria</taxon>
        <taxon>Rhodobacterales</taxon>
        <taxon>Roseobacteraceae</taxon>
        <taxon>Salinihabitans</taxon>
    </lineage>
</organism>
<dbReference type="Pfam" id="PF00300">
    <property type="entry name" value="His_Phos_1"/>
    <property type="match status" value="1"/>
</dbReference>
<dbReference type="Gene3D" id="3.40.50.1240">
    <property type="entry name" value="Phosphoglycerate mutase-like"/>
    <property type="match status" value="1"/>
</dbReference>
<dbReference type="Proteomes" id="UP000198893">
    <property type="component" value="Unassembled WGS sequence"/>
</dbReference>
<sequence length="219" mass="24255">MPHITLVRHGQANTAARDEISYDRLSDLGHQQARWLGEHMTASGDRFARIYCGSLQRHRETAESMGLAADAEVVVDPRFNEFPYFALAQLLEAQQGLPVPGVRENFVTHLPRLLTAWQHDEIAEAPESHGDFTDRITDAMADIAAGEGRAVVVTSGGVIGGVMRQTLGLTTEGWAQVCLAIMNTSVHRWQLLEGRPMLAQFNAIPHLETPKRQFAQTHL</sequence>
<gene>
    <name evidence="2" type="ORF">SAMN04490248_11465</name>
</gene>
<dbReference type="PANTHER" id="PTHR20935:SF0">
    <property type="entry name" value="SERINE_THREONINE-PROTEIN PHOSPHATASE PGAM5, MITOCHONDRIAL"/>
    <property type="match status" value="1"/>
</dbReference>
<dbReference type="InterPro" id="IPR029033">
    <property type="entry name" value="His_PPase_superfam"/>
</dbReference>
<dbReference type="EMBL" id="FODS01000014">
    <property type="protein sequence ID" value="SEO86445.1"/>
    <property type="molecule type" value="Genomic_DNA"/>
</dbReference>
<dbReference type="GO" id="GO:0016787">
    <property type="term" value="F:hydrolase activity"/>
    <property type="evidence" value="ECO:0007669"/>
    <property type="project" value="UniProtKB-KW"/>
</dbReference>
<name>A0A1H8T6H3_9RHOB</name>
<evidence type="ECO:0000256" key="1">
    <source>
        <dbReference type="ARBA" id="ARBA00022801"/>
    </source>
</evidence>
<reference evidence="2 3" key="1">
    <citation type="submission" date="2016-10" db="EMBL/GenBank/DDBJ databases">
        <authorList>
            <person name="de Groot N.N."/>
        </authorList>
    </citation>
    <scope>NUCLEOTIDE SEQUENCE [LARGE SCALE GENOMIC DNA]</scope>
    <source>
        <strain evidence="2 3">DSM 27842</strain>
    </source>
</reference>
<dbReference type="PANTHER" id="PTHR20935">
    <property type="entry name" value="PHOSPHOGLYCERATE MUTASE-RELATED"/>
    <property type="match status" value="1"/>
</dbReference>